<feature type="transmembrane region" description="Helical" evidence="9">
    <location>
        <begin position="183"/>
        <end position="203"/>
    </location>
</feature>
<dbReference type="CDD" id="cd17346">
    <property type="entry name" value="MFS_DtpA_like"/>
    <property type="match status" value="1"/>
</dbReference>
<evidence type="ECO:0000256" key="9">
    <source>
        <dbReference type="SAM" id="Phobius"/>
    </source>
</evidence>
<dbReference type="AlphaFoldDB" id="A0A9N8MEF1"/>
<feature type="transmembrane region" description="Helical" evidence="9">
    <location>
        <begin position="108"/>
        <end position="127"/>
    </location>
</feature>
<comment type="similarity">
    <text evidence="8">Belongs to the major facilitator superfamily. Proton-dependent oligopeptide transporter (POT/PTR) (TC 2.A.17) family.</text>
</comment>
<keyword evidence="4 8" id="KW-0812">Transmembrane</keyword>
<feature type="transmembrane region" description="Helical" evidence="9">
    <location>
        <begin position="433"/>
        <end position="457"/>
    </location>
</feature>
<evidence type="ECO:0000256" key="5">
    <source>
        <dbReference type="ARBA" id="ARBA00022856"/>
    </source>
</evidence>
<feature type="transmembrane region" description="Helical" evidence="9">
    <location>
        <begin position="56"/>
        <end position="77"/>
    </location>
</feature>
<proteinExistence type="inferred from homology"/>
<dbReference type="InterPro" id="IPR050171">
    <property type="entry name" value="MFS_Transporters"/>
</dbReference>
<dbReference type="InterPro" id="IPR000109">
    <property type="entry name" value="POT_fam"/>
</dbReference>
<evidence type="ECO:0000256" key="6">
    <source>
        <dbReference type="ARBA" id="ARBA00022989"/>
    </source>
</evidence>
<evidence type="ECO:0000256" key="8">
    <source>
        <dbReference type="RuleBase" id="RU003755"/>
    </source>
</evidence>
<dbReference type="SUPFAM" id="SSF103473">
    <property type="entry name" value="MFS general substrate transporter"/>
    <property type="match status" value="1"/>
</dbReference>
<feature type="transmembrane region" description="Helical" evidence="9">
    <location>
        <begin position="148"/>
        <end position="168"/>
    </location>
</feature>
<dbReference type="InterPro" id="IPR036259">
    <property type="entry name" value="MFS_trans_sf"/>
</dbReference>
<dbReference type="NCBIfam" id="TIGR00924">
    <property type="entry name" value="yjdL_sub1_fam"/>
    <property type="match status" value="1"/>
</dbReference>
<evidence type="ECO:0000313" key="10">
    <source>
        <dbReference type="EMBL" id="CAD7801029.1"/>
    </source>
</evidence>
<feature type="transmembrane region" description="Helical" evidence="9">
    <location>
        <begin position="86"/>
        <end position="102"/>
    </location>
</feature>
<keyword evidence="5" id="KW-0571">Peptide transport</keyword>
<organism evidence="10 11">
    <name type="scientific">Chryseobacterium aquaeductus</name>
    <dbReference type="NCBI Taxonomy" id="2675056"/>
    <lineage>
        <taxon>Bacteria</taxon>
        <taxon>Pseudomonadati</taxon>
        <taxon>Bacteroidota</taxon>
        <taxon>Flavobacteriia</taxon>
        <taxon>Flavobacteriales</taxon>
        <taxon>Weeksellaceae</taxon>
        <taxon>Chryseobacterium group</taxon>
        <taxon>Chryseobacterium</taxon>
    </lineage>
</organism>
<dbReference type="PANTHER" id="PTHR23517">
    <property type="entry name" value="RESISTANCE PROTEIN MDTM, PUTATIVE-RELATED-RELATED"/>
    <property type="match status" value="1"/>
</dbReference>
<keyword evidence="11" id="KW-1185">Reference proteome</keyword>
<keyword evidence="3" id="KW-1003">Cell membrane</keyword>
<dbReference type="Proteomes" id="UP000662618">
    <property type="component" value="Unassembled WGS sequence"/>
</dbReference>
<dbReference type="GO" id="GO:1904680">
    <property type="term" value="F:peptide transmembrane transporter activity"/>
    <property type="evidence" value="ECO:0007669"/>
    <property type="project" value="InterPro"/>
</dbReference>
<sequence>MNLTIDEIQDFKGKYPKQIWSLFFSEMWERFCFYGMRGMLVFFMISQLNFHEKEANLQYGATQAFVYAFTFVGGLFADKILGFRKSLFWGGLLMIVGSLILATNPHDFFFLGIAFTVVGTGFFKPNISSMVGQLYKPNDSRADAGFSLFYAGINLGALLGGYLCIAIGKGEIFSSIISESMRWNVAFGLAAFVMVISLINFVFTQRSLGTIGLQPGHPESELQSAPMPKWKEYGVYILSLIFIPIIMKMVSVPEYTDYFMLTVGPLTLIYLFYEMSKVTAAERKKLWAALVFILFSILFWGIYEQSGGSLSIFAAKNLNKDLLGLDPNGVNNSGGAFFIIFLAPLLGLLWIWMSKRKIEPNTIIKFGLGFIFLGLGYYVLFATRLFADLQGITSLNFFTIALLVITLGELCLSPIGLSIMTKLSTKNLQGMMMGMWFLASAYGQYVAGIIGASLVSTNENASNYDALITYTEGYKQLAIYAIIAGVVLILISPLVKKLMQGVK</sequence>
<evidence type="ECO:0000256" key="1">
    <source>
        <dbReference type="ARBA" id="ARBA00004651"/>
    </source>
</evidence>
<feature type="transmembrane region" description="Helical" evidence="9">
    <location>
        <begin position="258"/>
        <end position="274"/>
    </location>
</feature>
<dbReference type="PROSITE" id="PS01023">
    <property type="entry name" value="PTR2_2"/>
    <property type="match status" value="1"/>
</dbReference>
<keyword evidence="5" id="KW-0653">Protein transport</keyword>
<name>A0A9N8MEF1_9FLAO</name>
<evidence type="ECO:0000256" key="2">
    <source>
        <dbReference type="ARBA" id="ARBA00022448"/>
    </source>
</evidence>
<dbReference type="RefSeq" id="WP_162087220.1">
    <property type="nucleotide sequence ID" value="NZ_CAJIMS010000001.1"/>
</dbReference>
<evidence type="ECO:0000256" key="7">
    <source>
        <dbReference type="ARBA" id="ARBA00023136"/>
    </source>
</evidence>
<dbReference type="InterPro" id="IPR018456">
    <property type="entry name" value="PTR2_symporter_CS"/>
</dbReference>
<dbReference type="GO" id="GO:0005886">
    <property type="term" value="C:plasma membrane"/>
    <property type="evidence" value="ECO:0007669"/>
    <property type="project" value="UniProtKB-SubCell"/>
</dbReference>
<dbReference type="PANTHER" id="PTHR23517:SF15">
    <property type="entry name" value="PROTON-DEPENDENT OLIGOPEPTIDE FAMILY TRANSPORT PROTEIN"/>
    <property type="match status" value="1"/>
</dbReference>
<accession>A0A9N8MEF1</accession>
<evidence type="ECO:0000256" key="4">
    <source>
        <dbReference type="ARBA" id="ARBA00022692"/>
    </source>
</evidence>
<protein>
    <submittedName>
        <fullName evidence="10">Dipeptide and tripeptide permease B</fullName>
    </submittedName>
</protein>
<dbReference type="Pfam" id="PF00854">
    <property type="entry name" value="PTR2"/>
    <property type="match status" value="1"/>
</dbReference>
<dbReference type="EMBL" id="CAJIMS010000001">
    <property type="protein sequence ID" value="CAD7801029.1"/>
    <property type="molecule type" value="Genomic_DNA"/>
</dbReference>
<comment type="subcellular location">
    <subcellularLocation>
        <location evidence="1">Cell membrane</location>
        <topology evidence="1">Multi-pass membrane protein</topology>
    </subcellularLocation>
    <subcellularLocation>
        <location evidence="8">Membrane</location>
        <topology evidence="8">Multi-pass membrane protein</topology>
    </subcellularLocation>
</comment>
<reference evidence="10" key="1">
    <citation type="submission" date="2020-12" db="EMBL/GenBank/DDBJ databases">
        <authorList>
            <person name="Rodrigo-Torres L."/>
            <person name="Arahal R. D."/>
            <person name="Lucena T."/>
        </authorList>
    </citation>
    <scope>NUCLEOTIDE SEQUENCE</scope>
    <source>
        <strain evidence="10">CECT 9390</strain>
    </source>
</reference>
<evidence type="ECO:0000313" key="11">
    <source>
        <dbReference type="Proteomes" id="UP000662618"/>
    </source>
</evidence>
<dbReference type="InterPro" id="IPR005279">
    <property type="entry name" value="Dipep/tripep_permease"/>
</dbReference>
<feature type="transmembrane region" description="Helical" evidence="9">
    <location>
        <begin position="31"/>
        <end position="50"/>
    </location>
</feature>
<dbReference type="GO" id="GO:0006857">
    <property type="term" value="P:oligopeptide transport"/>
    <property type="evidence" value="ECO:0007669"/>
    <property type="project" value="InterPro"/>
</dbReference>
<feature type="transmembrane region" description="Helical" evidence="9">
    <location>
        <begin position="286"/>
        <end position="303"/>
    </location>
</feature>
<keyword evidence="6 9" id="KW-1133">Transmembrane helix</keyword>
<dbReference type="Gene3D" id="1.20.1250.20">
    <property type="entry name" value="MFS general substrate transporter like domains"/>
    <property type="match status" value="1"/>
</dbReference>
<feature type="transmembrane region" description="Helical" evidence="9">
    <location>
        <begin position="477"/>
        <end position="495"/>
    </location>
</feature>
<gene>
    <name evidence="10" type="primary">dtpB</name>
    <name evidence="10" type="ORF">CHRY9390_00718</name>
</gene>
<feature type="transmembrane region" description="Helical" evidence="9">
    <location>
        <begin position="392"/>
        <end position="412"/>
    </location>
</feature>
<feature type="transmembrane region" description="Helical" evidence="9">
    <location>
        <begin position="233"/>
        <end position="252"/>
    </location>
</feature>
<feature type="transmembrane region" description="Helical" evidence="9">
    <location>
        <begin position="366"/>
        <end position="386"/>
    </location>
</feature>
<evidence type="ECO:0000256" key="3">
    <source>
        <dbReference type="ARBA" id="ARBA00022475"/>
    </source>
</evidence>
<feature type="transmembrane region" description="Helical" evidence="9">
    <location>
        <begin position="335"/>
        <end position="354"/>
    </location>
</feature>
<keyword evidence="2 8" id="KW-0813">Transport</keyword>
<comment type="caution">
    <text evidence="10">The sequence shown here is derived from an EMBL/GenBank/DDBJ whole genome shotgun (WGS) entry which is preliminary data.</text>
</comment>
<keyword evidence="7 9" id="KW-0472">Membrane</keyword>